<sequence length="127" mass="14848">MFVMLREAGSGRGVAATHALVLALELLNLIAEPAEMVLWSHHLLEPWLYLMLQILKGLLWTTMAPISIWQLGKYFARPYLWEYWSLLAYFASMPLTFYLSLRYAIFVFVRSRKRTGYKFTTQKQPIA</sequence>
<gene>
    <name evidence="2" type="ORF">Slin15195_G065130</name>
</gene>
<evidence type="ECO:0000313" key="2">
    <source>
        <dbReference type="EMBL" id="USW53194.1"/>
    </source>
</evidence>
<dbReference type="Proteomes" id="UP001056384">
    <property type="component" value="Chromosome 5"/>
</dbReference>
<name>A0A9Q9APQ9_9PEZI</name>
<reference evidence="2" key="1">
    <citation type="submission" date="2022-06" db="EMBL/GenBank/DDBJ databases">
        <title>Complete genome sequences of two strains of the flax pathogen Septoria linicola.</title>
        <authorList>
            <person name="Lapalu N."/>
            <person name="Simon A."/>
            <person name="Demenou B."/>
            <person name="Paumier D."/>
            <person name="Guillot M.-P."/>
            <person name="Gout L."/>
            <person name="Valade R."/>
        </authorList>
    </citation>
    <scope>NUCLEOTIDE SEQUENCE</scope>
    <source>
        <strain evidence="2">SE15195</strain>
    </source>
</reference>
<keyword evidence="1" id="KW-0812">Transmembrane</keyword>
<dbReference type="AlphaFoldDB" id="A0A9Q9APQ9"/>
<keyword evidence="1" id="KW-0472">Membrane</keyword>
<feature type="transmembrane region" description="Helical" evidence="1">
    <location>
        <begin position="43"/>
        <end position="66"/>
    </location>
</feature>
<feature type="transmembrane region" description="Helical" evidence="1">
    <location>
        <begin position="86"/>
        <end position="109"/>
    </location>
</feature>
<evidence type="ECO:0000256" key="1">
    <source>
        <dbReference type="SAM" id="Phobius"/>
    </source>
</evidence>
<proteinExistence type="predicted"/>
<protein>
    <submittedName>
        <fullName evidence="2">Uncharacterized protein</fullName>
    </submittedName>
</protein>
<dbReference type="OrthoDB" id="3841248at2759"/>
<evidence type="ECO:0000313" key="3">
    <source>
        <dbReference type="Proteomes" id="UP001056384"/>
    </source>
</evidence>
<organism evidence="2 3">
    <name type="scientific">Septoria linicola</name>
    <dbReference type="NCBI Taxonomy" id="215465"/>
    <lineage>
        <taxon>Eukaryota</taxon>
        <taxon>Fungi</taxon>
        <taxon>Dikarya</taxon>
        <taxon>Ascomycota</taxon>
        <taxon>Pezizomycotina</taxon>
        <taxon>Dothideomycetes</taxon>
        <taxon>Dothideomycetidae</taxon>
        <taxon>Mycosphaerellales</taxon>
        <taxon>Mycosphaerellaceae</taxon>
        <taxon>Septoria</taxon>
    </lineage>
</organism>
<keyword evidence="1" id="KW-1133">Transmembrane helix</keyword>
<accession>A0A9Q9APQ9</accession>
<keyword evidence="3" id="KW-1185">Reference proteome</keyword>
<dbReference type="EMBL" id="CP099422">
    <property type="protein sequence ID" value="USW53194.1"/>
    <property type="molecule type" value="Genomic_DNA"/>
</dbReference>